<gene>
    <name evidence="3" type="ORF">IV55_GL000849</name>
    <name evidence="2" type="ORF">LSI01_00440</name>
</gene>
<dbReference type="PANTHER" id="PTHR37314:SF4">
    <property type="entry name" value="UPF0700 TRANSMEMBRANE PROTEIN YOAK"/>
    <property type="match status" value="1"/>
</dbReference>
<comment type="caution">
    <text evidence="3">The sequence shown here is derived from an EMBL/GenBank/DDBJ whole genome shotgun (WGS) entry which is preliminary data.</text>
</comment>
<accession>A0A0R2L5H5</accession>
<feature type="transmembrane region" description="Helical" evidence="1">
    <location>
        <begin position="97"/>
        <end position="115"/>
    </location>
</feature>
<dbReference type="InterPro" id="IPR010699">
    <property type="entry name" value="DUF1275"/>
</dbReference>
<dbReference type="Proteomes" id="UP000321429">
    <property type="component" value="Unassembled WGS sequence"/>
</dbReference>
<keyword evidence="1" id="KW-1133">Transmembrane helix</keyword>
<dbReference type="EMBL" id="JQCB01000002">
    <property type="protein sequence ID" value="KRN96974.1"/>
    <property type="molecule type" value="Genomic_DNA"/>
</dbReference>
<evidence type="ECO:0000313" key="5">
    <source>
        <dbReference type="Proteomes" id="UP000321429"/>
    </source>
</evidence>
<name>A0A0R2L5H5_9LACO</name>
<evidence type="ECO:0000313" key="2">
    <source>
        <dbReference type="EMBL" id="GEK27733.1"/>
    </source>
</evidence>
<evidence type="ECO:0000313" key="4">
    <source>
        <dbReference type="Proteomes" id="UP000051139"/>
    </source>
</evidence>
<keyword evidence="1" id="KW-0812">Transmembrane</keyword>
<dbReference type="STRING" id="348151.IV55_GL000849"/>
<reference evidence="2 5" key="2">
    <citation type="submission" date="2019-07" db="EMBL/GenBank/DDBJ databases">
        <title>Whole genome shotgun sequence of Lactobacillus siliginis NBRC 101315.</title>
        <authorList>
            <person name="Hosoyama A."/>
            <person name="Uohara A."/>
            <person name="Ohji S."/>
            <person name="Ichikawa N."/>
        </authorList>
    </citation>
    <scope>NUCLEOTIDE SEQUENCE [LARGE SCALE GENOMIC DNA]</scope>
    <source>
        <strain evidence="2 5">NBRC 101315</strain>
    </source>
</reference>
<feature type="transmembrane region" description="Helical" evidence="1">
    <location>
        <begin position="205"/>
        <end position="222"/>
    </location>
</feature>
<dbReference type="RefSeq" id="WP_057808897.1">
    <property type="nucleotide sequence ID" value="NZ_BJUD01000001.1"/>
</dbReference>
<dbReference type="OrthoDB" id="7057004at2"/>
<feature type="transmembrane region" description="Helical" evidence="1">
    <location>
        <begin position="50"/>
        <end position="77"/>
    </location>
</feature>
<keyword evidence="4" id="KW-1185">Reference proteome</keyword>
<feature type="transmembrane region" description="Helical" evidence="1">
    <location>
        <begin position="180"/>
        <end position="199"/>
    </location>
</feature>
<protein>
    <submittedName>
        <fullName evidence="2">Membrane protein</fullName>
    </submittedName>
</protein>
<evidence type="ECO:0000256" key="1">
    <source>
        <dbReference type="SAM" id="Phobius"/>
    </source>
</evidence>
<dbReference type="AlphaFoldDB" id="A0A0R2L5H5"/>
<dbReference type="PANTHER" id="PTHR37314">
    <property type="entry name" value="SLR0142 PROTEIN"/>
    <property type="match status" value="1"/>
</dbReference>
<keyword evidence="1" id="KW-0472">Membrane</keyword>
<evidence type="ECO:0000313" key="3">
    <source>
        <dbReference type="EMBL" id="KRN96974.1"/>
    </source>
</evidence>
<proteinExistence type="predicted"/>
<feature type="transmembrane region" description="Helical" evidence="1">
    <location>
        <begin position="12"/>
        <end position="30"/>
    </location>
</feature>
<dbReference type="Pfam" id="PF06912">
    <property type="entry name" value="DUF1275"/>
    <property type="match status" value="1"/>
</dbReference>
<dbReference type="PATRIC" id="fig|348151.3.peg.874"/>
<sequence length="224" mass="24432">MKHPVDSVSNHQISVNVLVAMELALVAGAIEADSFVFHGNIFASLQSGNLIMLGVNLVGGHWLAALHRIVPLMAFFITTMLVRWRQHQTAGQDVNRLITRLFLGEGFLLAISMGINSFGDNWPASCLLASAAAIQLQTVRTVNGQPFNSTMMTGNVRLSAVLLTDALLNRQWEKLSQSRHLVLIWLSFGIGAACFALLVPLLQQWSLLPGVMILIAVIPQIIKS</sequence>
<dbReference type="EMBL" id="BJUD01000001">
    <property type="protein sequence ID" value="GEK27733.1"/>
    <property type="molecule type" value="Genomic_DNA"/>
</dbReference>
<dbReference type="Proteomes" id="UP000051139">
    <property type="component" value="Unassembled WGS sequence"/>
</dbReference>
<organism evidence="3 4">
    <name type="scientific">Furfurilactobacillus siliginis</name>
    <dbReference type="NCBI Taxonomy" id="348151"/>
    <lineage>
        <taxon>Bacteria</taxon>
        <taxon>Bacillati</taxon>
        <taxon>Bacillota</taxon>
        <taxon>Bacilli</taxon>
        <taxon>Lactobacillales</taxon>
        <taxon>Lactobacillaceae</taxon>
        <taxon>Furfurilactobacillus</taxon>
    </lineage>
</organism>
<reference evidence="3 4" key="1">
    <citation type="journal article" date="2015" name="Genome Announc.">
        <title>Expanding the biotechnology potential of lactobacilli through comparative genomics of 213 strains and associated genera.</title>
        <authorList>
            <person name="Sun Z."/>
            <person name="Harris H.M."/>
            <person name="McCann A."/>
            <person name="Guo C."/>
            <person name="Argimon S."/>
            <person name="Zhang W."/>
            <person name="Yang X."/>
            <person name="Jeffery I.B."/>
            <person name="Cooney J.C."/>
            <person name="Kagawa T.F."/>
            <person name="Liu W."/>
            <person name="Song Y."/>
            <person name="Salvetti E."/>
            <person name="Wrobel A."/>
            <person name="Rasinkangas P."/>
            <person name="Parkhill J."/>
            <person name="Rea M.C."/>
            <person name="O'Sullivan O."/>
            <person name="Ritari J."/>
            <person name="Douillard F.P."/>
            <person name="Paul Ross R."/>
            <person name="Yang R."/>
            <person name="Briner A.E."/>
            <person name="Felis G.E."/>
            <person name="de Vos W.M."/>
            <person name="Barrangou R."/>
            <person name="Klaenhammer T.R."/>
            <person name="Caufield P.W."/>
            <person name="Cui Y."/>
            <person name="Zhang H."/>
            <person name="O'Toole P.W."/>
        </authorList>
    </citation>
    <scope>NUCLEOTIDE SEQUENCE [LARGE SCALE GENOMIC DNA]</scope>
    <source>
        <strain evidence="3 4">DSM 22696</strain>
    </source>
</reference>